<accession>A0A915DNH8</accession>
<keyword evidence="2" id="KW-0732">Signal</keyword>
<evidence type="ECO:0000256" key="2">
    <source>
        <dbReference type="SAM" id="SignalP"/>
    </source>
</evidence>
<dbReference type="InterPro" id="IPR009003">
    <property type="entry name" value="Peptidase_S1_PA"/>
</dbReference>
<keyword evidence="3" id="KW-1185">Reference proteome</keyword>
<feature type="signal peptide" evidence="2">
    <location>
        <begin position="1"/>
        <end position="20"/>
    </location>
</feature>
<keyword evidence="1" id="KW-1133">Transmembrane helix</keyword>
<feature type="chain" id="PRO_5036849611" evidence="2">
    <location>
        <begin position="21"/>
        <end position="328"/>
    </location>
</feature>
<evidence type="ECO:0000313" key="4">
    <source>
        <dbReference type="WBParaSite" id="jg21454"/>
    </source>
</evidence>
<dbReference type="Proteomes" id="UP000887574">
    <property type="component" value="Unplaced"/>
</dbReference>
<name>A0A915DNH8_9BILA</name>
<proteinExistence type="predicted"/>
<feature type="transmembrane region" description="Helical" evidence="1">
    <location>
        <begin position="295"/>
        <end position="317"/>
    </location>
</feature>
<reference evidence="4" key="1">
    <citation type="submission" date="2022-11" db="UniProtKB">
        <authorList>
            <consortium name="WormBaseParasite"/>
        </authorList>
    </citation>
    <scope>IDENTIFICATION</scope>
</reference>
<keyword evidence="1" id="KW-0472">Membrane</keyword>
<protein>
    <submittedName>
        <fullName evidence="4">Uncharacterized protein</fullName>
    </submittedName>
</protein>
<evidence type="ECO:0000313" key="3">
    <source>
        <dbReference type="Proteomes" id="UP000887574"/>
    </source>
</evidence>
<evidence type="ECO:0000256" key="1">
    <source>
        <dbReference type="SAM" id="Phobius"/>
    </source>
</evidence>
<dbReference type="AlphaFoldDB" id="A0A915DNH8"/>
<organism evidence="3 4">
    <name type="scientific">Ditylenchus dipsaci</name>
    <dbReference type="NCBI Taxonomy" id="166011"/>
    <lineage>
        <taxon>Eukaryota</taxon>
        <taxon>Metazoa</taxon>
        <taxon>Ecdysozoa</taxon>
        <taxon>Nematoda</taxon>
        <taxon>Chromadorea</taxon>
        <taxon>Rhabditida</taxon>
        <taxon>Tylenchina</taxon>
        <taxon>Tylenchomorpha</taxon>
        <taxon>Sphaerularioidea</taxon>
        <taxon>Anguinidae</taxon>
        <taxon>Anguininae</taxon>
        <taxon>Ditylenchus</taxon>
    </lineage>
</organism>
<keyword evidence="1" id="KW-0812">Transmembrane</keyword>
<dbReference type="SUPFAM" id="SSF50494">
    <property type="entry name" value="Trypsin-like serine proteases"/>
    <property type="match status" value="1"/>
</dbReference>
<dbReference type="WBParaSite" id="jg21454">
    <property type="protein sequence ID" value="jg21454"/>
    <property type="gene ID" value="jg21454"/>
</dbReference>
<sequence>MHLLYVLSYLSLVQPGLVSSLNCGNSLTFCKTYSELCNIVVDDLLDGYLTGLPWTAVISVDQGVLNGNVFNTTKQCMAILVSEQDLLVATDCFDPVSSINSTANTTTTIHLANSSYPLSKSNATQLNGVVLISLATAIDNSSSLTNKSVPHSCVPATQYVDIRGAVCGFLRNSHKRSHLSYTCRRVKFAASSLPNSSEQKLWKDFQPGAAVFDHSNDVWSLAAFTTLQQLTLINLFCIYDSLYRLPDNCDLLKAESEGRVECTSIPRGENIVDNWGNSISNPRTLPTVLYGQSGLIPLAVLGLIIILGVVLIAHCLVTGRQRSTYSNI</sequence>